<comment type="subcellular location">
    <subcellularLocation>
        <location evidence="1">Cell membrane</location>
        <topology evidence="1">Multi-pass membrane protein</topology>
    </subcellularLocation>
</comment>
<evidence type="ECO:0000256" key="5">
    <source>
        <dbReference type="ARBA" id="ARBA00023136"/>
    </source>
</evidence>
<protein>
    <submittedName>
        <fullName evidence="7">C4-dicarboxylate anaerobic carrier protein</fullName>
    </submittedName>
</protein>
<dbReference type="EMBL" id="SLXK01000069">
    <property type="protein sequence ID" value="TCP18727.1"/>
    <property type="molecule type" value="Genomic_DNA"/>
</dbReference>
<reference evidence="7 8" key="1">
    <citation type="submission" date="2019-03" db="EMBL/GenBank/DDBJ databases">
        <title>Genomic Encyclopedia of Type Strains, Phase IV (KMG-IV): sequencing the most valuable type-strain genomes for metagenomic binning, comparative biology and taxonomic classification.</title>
        <authorList>
            <person name="Goeker M."/>
        </authorList>
    </citation>
    <scope>NUCLEOTIDE SEQUENCE [LARGE SCALE GENOMIC DNA]</scope>
    <source>
        <strain evidence="7 8">DSM 19377</strain>
    </source>
</reference>
<name>A0A4R2NC78_9BACL</name>
<proteinExistence type="predicted"/>
<dbReference type="Proteomes" id="UP000295416">
    <property type="component" value="Unassembled WGS sequence"/>
</dbReference>
<feature type="transmembrane region" description="Helical" evidence="6">
    <location>
        <begin position="20"/>
        <end position="39"/>
    </location>
</feature>
<feature type="transmembrane region" description="Helical" evidence="6">
    <location>
        <begin position="81"/>
        <end position="101"/>
    </location>
</feature>
<dbReference type="RefSeq" id="WP_132748551.1">
    <property type="nucleotide sequence ID" value="NZ_SLXK01000069.1"/>
</dbReference>
<organism evidence="7 8">
    <name type="scientific">Scopulibacillus darangshiensis</name>
    <dbReference type="NCBI Taxonomy" id="442528"/>
    <lineage>
        <taxon>Bacteria</taxon>
        <taxon>Bacillati</taxon>
        <taxon>Bacillota</taxon>
        <taxon>Bacilli</taxon>
        <taxon>Bacillales</taxon>
        <taxon>Sporolactobacillaceae</taxon>
        <taxon>Scopulibacillus</taxon>
    </lineage>
</organism>
<keyword evidence="8" id="KW-1185">Reference proteome</keyword>
<accession>A0A4R2NC78</accession>
<evidence type="ECO:0000256" key="2">
    <source>
        <dbReference type="ARBA" id="ARBA00022475"/>
    </source>
</evidence>
<comment type="caution">
    <text evidence="7">The sequence shown here is derived from an EMBL/GenBank/DDBJ whole genome shotgun (WGS) entry which is preliminary data.</text>
</comment>
<dbReference type="GO" id="GO:0005886">
    <property type="term" value="C:plasma membrane"/>
    <property type="evidence" value="ECO:0007669"/>
    <property type="project" value="UniProtKB-SubCell"/>
</dbReference>
<evidence type="ECO:0000313" key="7">
    <source>
        <dbReference type="EMBL" id="TCP18727.1"/>
    </source>
</evidence>
<dbReference type="OrthoDB" id="255482at2"/>
<keyword evidence="3 6" id="KW-0812">Transmembrane</keyword>
<evidence type="ECO:0000256" key="1">
    <source>
        <dbReference type="ARBA" id="ARBA00004651"/>
    </source>
</evidence>
<keyword evidence="2" id="KW-1003">Cell membrane</keyword>
<sequence length="125" mass="13491">MNLATSPSTNEKKRHLKVPHVFVILFCIIVLAAIVTYLVPAGEYKRITKDGATLVVDGTYQVVSSSPAKFMDIFKSIHQGMIDSAGIIFYIFIVGGSFGIFRATGAIQGAVGSIANKIKPEIFIV</sequence>
<gene>
    <name evidence="7" type="ORF">EV207_1691</name>
</gene>
<dbReference type="Pfam" id="PF03606">
    <property type="entry name" value="DcuC"/>
    <property type="match status" value="1"/>
</dbReference>
<evidence type="ECO:0000256" key="4">
    <source>
        <dbReference type="ARBA" id="ARBA00022989"/>
    </source>
</evidence>
<dbReference type="AlphaFoldDB" id="A0A4R2NC78"/>
<keyword evidence="4 6" id="KW-1133">Transmembrane helix</keyword>
<evidence type="ECO:0000256" key="6">
    <source>
        <dbReference type="SAM" id="Phobius"/>
    </source>
</evidence>
<evidence type="ECO:0000256" key="3">
    <source>
        <dbReference type="ARBA" id="ARBA00022692"/>
    </source>
</evidence>
<dbReference type="InterPro" id="IPR018385">
    <property type="entry name" value="C4_dicarb_anaerob_car-like"/>
</dbReference>
<keyword evidence="5 6" id="KW-0472">Membrane</keyword>
<evidence type="ECO:0000313" key="8">
    <source>
        <dbReference type="Proteomes" id="UP000295416"/>
    </source>
</evidence>